<dbReference type="Proteomes" id="UP000183561">
    <property type="component" value="Unassembled WGS sequence"/>
</dbReference>
<evidence type="ECO:0000256" key="6">
    <source>
        <dbReference type="PIRSR" id="PIRSR000337-1"/>
    </source>
</evidence>
<evidence type="ECO:0000256" key="5">
    <source>
        <dbReference type="ARBA" id="ARBA00033748"/>
    </source>
</evidence>
<dbReference type="EMBL" id="FNSV01000005">
    <property type="protein sequence ID" value="SED57904.1"/>
    <property type="molecule type" value="Genomic_DNA"/>
</dbReference>
<comment type="similarity">
    <text evidence="5">Belongs to the NtaA/SnaA/DszA monooxygenase family.</text>
</comment>
<proteinExistence type="inferred from homology"/>
<evidence type="ECO:0000313" key="8">
    <source>
        <dbReference type="EMBL" id="SED57904.1"/>
    </source>
</evidence>
<gene>
    <name evidence="8" type="ORF">SAMN04490239_8852</name>
</gene>
<evidence type="ECO:0000256" key="2">
    <source>
        <dbReference type="ARBA" id="ARBA00022643"/>
    </source>
</evidence>
<keyword evidence="9" id="KW-1185">Reference proteome</keyword>
<dbReference type="GO" id="GO:0004497">
    <property type="term" value="F:monooxygenase activity"/>
    <property type="evidence" value="ECO:0007669"/>
    <property type="project" value="UniProtKB-KW"/>
</dbReference>
<dbReference type="Pfam" id="PF00296">
    <property type="entry name" value="Bac_luciferase"/>
    <property type="match status" value="1"/>
</dbReference>
<sequence>MVRAPKPLHLAVEIDGAGGHPAAWRVWGRPPEDVLSPRVLRSVVDTAEAAGFALVTIDDRVVPGEGAYPVGRLDAGTRASFVATTTASIGVAPTVQALTTEPFHLATQLASLDHGSRGRAAWVVGSDNSADVNGAVGFEPRAPEAVQREVRDVIELARQLWDSWEDDAVIRDAATGRYLDPDKVHHVGFEGEFFSIVGPLITPRSPQGQIVVVGAAELGVTDLLDIVLLSGRDVTEIGTSAAGQQAVTLADVEVILDTKTESAQSRLARLDGYSPWPDRGRLRFAGSARDFVDLVRSLADKVDGVRIHPAVVTTDLAVLVDEVLPVLQELSLHRIPKPGSTLRETLGLPRPLSRFTSTTN</sequence>
<evidence type="ECO:0000313" key="9">
    <source>
        <dbReference type="Proteomes" id="UP000183561"/>
    </source>
</evidence>
<keyword evidence="2 6" id="KW-0288">FMN</keyword>
<evidence type="ECO:0000259" key="7">
    <source>
        <dbReference type="Pfam" id="PF00296"/>
    </source>
</evidence>
<keyword evidence="3" id="KW-0560">Oxidoreductase</keyword>
<dbReference type="SUPFAM" id="SSF51679">
    <property type="entry name" value="Bacterial luciferase-like"/>
    <property type="match status" value="1"/>
</dbReference>
<dbReference type="Gene3D" id="3.20.20.30">
    <property type="entry name" value="Luciferase-like domain"/>
    <property type="match status" value="1"/>
</dbReference>
<dbReference type="InterPro" id="IPR051260">
    <property type="entry name" value="Diverse_substr_monoxygenases"/>
</dbReference>
<protein>
    <submittedName>
        <fullName evidence="8">Luciferase-like monooxygenase</fullName>
    </submittedName>
</protein>
<feature type="domain" description="Luciferase-like" evidence="7">
    <location>
        <begin position="24"/>
        <end position="217"/>
    </location>
</feature>
<feature type="binding site" evidence="6">
    <location>
        <position position="59"/>
    </location>
    <ligand>
        <name>FMN</name>
        <dbReference type="ChEBI" id="CHEBI:58210"/>
    </ligand>
</feature>
<accession>A0A1H5BUY3</accession>
<keyword evidence="4 8" id="KW-0503">Monooxygenase</keyword>
<dbReference type="PANTHER" id="PTHR30011">
    <property type="entry name" value="ALKANESULFONATE MONOOXYGENASE-RELATED"/>
    <property type="match status" value="1"/>
</dbReference>
<dbReference type="AlphaFoldDB" id="A0A1H5BUY3"/>
<evidence type="ECO:0000256" key="1">
    <source>
        <dbReference type="ARBA" id="ARBA00022630"/>
    </source>
</evidence>
<evidence type="ECO:0000256" key="3">
    <source>
        <dbReference type="ARBA" id="ARBA00023002"/>
    </source>
</evidence>
<dbReference type="InterPro" id="IPR016215">
    <property type="entry name" value="NTA_MOA"/>
</dbReference>
<keyword evidence="1 6" id="KW-0285">Flavoprotein</keyword>
<feature type="binding site" evidence="6">
    <location>
        <position position="94"/>
    </location>
    <ligand>
        <name>FMN</name>
        <dbReference type="ChEBI" id="CHEBI:58210"/>
    </ligand>
</feature>
<dbReference type="InterPro" id="IPR036661">
    <property type="entry name" value="Luciferase-like_sf"/>
</dbReference>
<dbReference type="InterPro" id="IPR011251">
    <property type="entry name" value="Luciferase-like_dom"/>
</dbReference>
<dbReference type="PIRSF" id="PIRSF000337">
    <property type="entry name" value="NTA_MOA"/>
    <property type="match status" value="1"/>
</dbReference>
<reference evidence="9" key="1">
    <citation type="submission" date="2016-10" db="EMBL/GenBank/DDBJ databases">
        <authorList>
            <person name="Varghese N."/>
            <person name="Submissions S."/>
        </authorList>
    </citation>
    <scope>NUCLEOTIDE SEQUENCE [LARGE SCALE GENOMIC DNA]</scope>
    <source>
        <strain evidence="9">DSM 44498</strain>
    </source>
</reference>
<dbReference type="GO" id="GO:0016705">
    <property type="term" value="F:oxidoreductase activity, acting on paired donors, with incorporation or reduction of molecular oxygen"/>
    <property type="evidence" value="ECO:0007669"/>
    <property type="project" value="InterPro"/>
</dbReference>
<dbReference type="PANTHER" id="PTHR30011:SF16">
    <property type="entry name" value="C2H2 FINGER DOMAIN TRANSCRIPTION FACTOR (EUROFUNG)-RELATED"/>
    <property type="match status" value="1"/>
</dbReference>
<organism evidence="8 9">
    <name type="scientific">Rhodococcus koreensis</name>
    <dbReference type="NCBI Taxonomy" id="99653"/>
    <lineage>
        <taxon>Bacteria</taxon>
        <taxon>Bacillati</taxon>
        <taxon>Actinomycetota</taxon>
        <taxon>Actinomycetes</taxon>
        <taxon>Mycobacteriales</taxon>
        <taxon>Nocardiaceae</taxon>
        <taxon>Rhodococcus</taxon>
    </lineage>
</organism>
<name>A0A1H5BUY3_9NOCA</name>
<evidence type="ECO:0000256" key="4">
    <source>
        <dbReference type="ARBA" id="ARBA00023033"/>
    </source>
</evidence>